<name>A0A7R6SV66_9GAMM</name>
<gene>
    <name evidence="4" type="ORF">NEJAP_1156</name>
</gene>
<protein>
    <recommendedName>
        <fullName evidence="3">Ice-binding protein C-terminal domain-containing protein</fullName>
    </recommendedName>
</protein>
<reference evidence="4 5" key="1">
    <citation type="journal article" date="2008" name="Int. J. Syst. Evol. Microbiol.">
        <title>Neptunomonas japonica sp. nov., an Osedax japonicus symbiont-like bacterium isolated from sediment adjacent to sperm whale carcasses off Kagoshima, Japan.</title>
        <authorList>
            <person name="Miyazaki M."/>
            <person name="Nogi Y."/>
            <person name="Fujiwara Y."/>
            <person name="Kawato M."/>
            <person name="Kubokawa K."/>
            <person name="Horikoshi K."/>
        </authorList>
    </citation>
    <scope>NUCLEOTIDE SEQUENCE [LARGE SCALE GENOMIC DNA]</scope>
    <source>
        <strain evidence="4 5">JAMM 1380</strain>
    </source>
</reference>
<keyword evidence="5" id="KW-1185">Reference proteome</keyword>
<feature type="region of interest" description="Disordered" evidence="1">
    <location>
        <begin position="185"/>
        <end position="206"/>
    </location>
</feature>
<feature type="compositionally biased region" description="Low complexity" evidence="1">
    <location>
        <begin position="186"/>
        <end position="206"/>
    </location>
</feature>
<dbReference type="RefSeq" id="WP_201349744.1">
    <property type="nucleotide sequence ID" value="NZ_AP014546.1"/>
</dbReference>
<feature type="signal peptide" evidence="2">
    <location>
        <begin position="1"/>
        <end position="25"/>
    </location>
</feature>
<feature type="chain" id="PRO_5032877997" description="Ice-binding protein C-terminal domain-containing protein" evidence="2">
    <location>
        <begin position="26"/>
        <end position="233"/>
    </location>
</feature>
<sequence>MKWNKYLNMTVLASGFLLSSMPVQANVLTYDTWTTNSGGSPNYIFTIDDSTAGKFNYNLTIDPWNAEALGLFVDFGNQDVGNAAAVGLVDTTTIVPGGSGVSLFATDTSSNNCGGGCTLSGLNPSLIAPDGEWELVFRLGDQGYQGQQTFSWVTNSFGLGLSDFGLVGIRSQVFCSGTDLLPDDQSSCGGSDKSYSSTPNTPPNNSVPEPSTLLLFCFGLAGLLYSRRQVLKV</sequence>
<accession>A0A7R6SV66</accession>
<evidence type="ECO:0000313" key="5">
    <source>
        <dbReference type="Proteomes" id="UP000595332"/>
    </source>
</evidence>
<organism evidence="4 5">
    <name type="scientific">Neptunomonas japonica JAMM 1380</name>
    <dbReference type="NCBI Taxonomy" id="1441457"/>
    <lineage>
        <taxon>Bacteria</taxon>
        <taxon>Pseudomonadati</taxon>
        <taxon>Pseudomonadota</taxon>
        <taxon>Gammaproteobacteria</taxon>
        <taxon>Oceanospirillales</taxon>
        <taxon>Oceanospirillaceae</taxon>
        <taxon>Neptunomonas</taxon>
    </lineage>
</organism>
<evidence type="ECO:0000256" key="2">
    <source>
        <dbReference type="SAM" id="SignalP"/>
    </source>
</evidence>
<evidence type="ECO:0000256" key="1">
    <source>
        <dbReference type="SAM" id="MobiDB-lite"/>
    </source>
</evidence>
<evidence type="ECO:0000259" key="3">
    <source>
        <dbReference type="Pfam" id="PF07589"/>
    </source>
</evidence>
<dbReference type="Proteomes" id="UP000595332">
    <property type="component" value="Chromosome"/>
</dbReference>
<dbReference type="KEGG" id="njp:NEJAP_1156"/>
<evidence type="ECO:0000313" key="4">
    <source>
        <dbReference type="EMBL" id="BBB29110.1"/>
    </source>
</evidence>
<proteinExistence type="predicted"/>
<keyword evidence="2" id="KW-0732">Signal</keyword>
<dbReference type="InterPro" id="IPR013424">
    <property type="entry name" value="Ice-binding_C"/>
</dbReference>
<dbReference type="EMBL" id="AP014546">
    <property type="protein sequence ID" value="BBB29110.1"/>
    <property type="molecule type" value="Genomic_DNA"/>
</dbReference>
<dbReference type="AlphaFoldDB" id="A0A7R6SV66"/>
<feature type="domain" description="Ice-binding protein C-terminal" evidence="3">
    <location>
        <begin position="206"/>
        <end position="228"/>
    </location>
</feature>
<dbReference type="Pfam" id="PF07589">
    <property type="entry name" value="PEP-CTERM"/>
    <property type="match status" value="1"/>
</dbReference>
<dbReference type="NCBIfam" id="TIGR02595">
    <property type="entry name" value="PEP_CTERM"/>
    <property type="match status" value="1"/>
</dbReference>